<protein>
    <submittedName>
        <fullName evidence="1">Uncharacterized protein</fullName>
    </submittedName>
</protein>
<reference evidence="1" key="1">
    <citation type="journal article" date="2015" name="Nature">
        <title>Complex archaea that bridge the gap between prokaryotes and eukaryotes.</title>
        <authorList>
            <person name="Spang A."/>
            <person name="Saw J.H."/>
            <person name="Jorgensen S.L."/>
            <person name="Zaremba-Niedzwiedzka K."/>
            <person name="Martijn J."/>
            <person name="Lind A.E."/>
            <person name="van Eijk R."/>
            <person name="Schleper C."/>
            <person name="Guy L."/>
            <person name="Ettema T.J."/>
        </authorList>
    </citation>
    <scope>NUCLEOTIDE SEQUENCE</scope>
</reference>
<evidence type="ECO:0000313" key="1">
    <source>
        <dbReference type="EMBL" id="KKN09836.1"/>
    </source>
</evidence>
<dbReference type="EMBL" id="LAZR01004302">
    <property type="protein sequence ID" value="KKN09836.1"/>
    <property type="molecule type" value="Genomic_DNA"/>
</dbReference>
<accession>A0A0F9Q9K3</accession>
<comment type="caution">
    <text evidence="1">The sequence shown here is derived from an EMBL/GenBank/DDBJ whole genome shotgun (WGS) entry which is preliminary data.</text>
</comment>
<proteinExistence type="predicted"/>
<sequence length="304" mass="36199">MVIRGYKLLIEKDWRILMKGHEEKKILKVYKAKDNEEIIKYLHKFPNKSYKTNPYIRHLETLIDYGKPTGKYHIIQVKYLNTIFLLGTIVFTPGKRTLFFPGFQKLVIPHPKTKSIHEIHHITCEKSMKEGHLKFRNRKTQFPDFLTREINIYYFWFGLTIDKPEVLFKAPKHRELIKFPIKMKNDVDRRLTLIEEFCKVSLGFNIGDREIKQNQFLNFEFFLTPNQNYNTFDFLQIPLGSSNADFQNSETYPSMFINVKDDLSDISTIIRFSILPKNKNNLLNVRKSALFFHHIKPFKKSNSN</sequence>
<gene>
    <name evidence="1" type="ORF">LCGC14_1042590</name>
</gene>
<organism evidence="1">
    <name type="scientific">marine sediment metagenome</name>
    <dbReference type="NCBI Taxonomy" id="412755"/>
    <lineage>
        <taxon>unclassified sequences</taxon>
        <taxon>metagenomes</taxon>
        <taxon>ecological metagenomes</taxon>
    </lineage>
</organism>
<name>A0A0F9Q9K3_9ZZZZ</name>
<dbReference type="AlphaFoldDB" id="A0A0F9Q9K3"/>